<evidence type="ECO:0000313" key="5">
    <source>
        <dbReference type="Proteomes" id="UP000276301"/>
    </source>
</evidence>
<evidence type="ECO:0000256" key="2">
    <source>
        <dbReference type="SAM" id="SignalP"/>
    </source>
</evidence>
<evidence type="ECO:0000256" key="1">
    <source>
        <dbReference type="ARBA" id="ARBA00022729"/>
    </source>
</evidence>
<dbReference type="RefSeq" id="WP_121586399.1">
    <property type="nucleotide sequence ID" value="NZ_DBGCTL010000011.1"/>
</dbReference>
<sequence length="181" mass="19897">MGKKLAALLLAGCLLLAAAGCGAKDVLEDVGTEIKADGRAHGQTTSHSEGETAKTAFFEYTVNSARMEPEIEDYTPTDPNHTFVVVNITVKNTFEDDAKIPMFYTDFTLTWDGMGDTTVYPESEFAEGQLPDEYELFKGESRTGDLIFVAPADAKGFSLRYIEVWDDDFEGNSYFIPFSVG</sequence>
<dbReference type="Proteomes" id="UP000276301">
    <property type="component" value="Unassembled WGS sequence"/>
</dbReference>
<feature type="domain" description="DUF4352" evidence="3">
    <location>
        <begin position="50"/>
        <end position="166"/>
    </location>
</feature>
<name>A0A498CSF3_9FIRM</name>
<feature type="chain" id="PRO_5019798638" evidence="2">
    <location>
        <begin position="24"/>
        <end position="181"/>
    </location>
</feature>
<dbReference type="EMBL" id="RCHT01000005">
    <property type="protein sequence ID" value="RLL12749.1"/>
    <property type="molecule type" value="Genomic_DNA"/>
</dbReference>
<reference evidence="4 5" key="1">
    <citation type="submission" date="2018-10" db="EMBL/GenBank/DDBJ databases">
        <title>Anaerotruncus faecis sp. nov., isolated from human feces.</title>
        <authorList>
            <person name="Wang Y.-J."/>
        </authorList>
    </citation>
    <scope>NUCLEOTIDE SEQUENCE [LARGE SCALE GENOMIC DNA]</scope>
    <source>
        <strain evidence="4 5">22A2-44</strain>
    </source>
</reference>
<organism evidence="4 5">
    <name type="scientific">Anaerotruncus massiliensis</name>
    <name type="common">ex Liu et al. 2021</name>
    <dbReference type="NCBI Taxonomy" id="2321404"/>
    <lineage>
        <taxon>Bacteria</taxon>
        <taxon>Bacillati</taxon>
        <taxon>Bacillota</taxon>
        <taxon>Clostridia</taxon>
        <taxon>Eubacteriales</taxon>
        <taxon>Oscillospiraceae</taxon>
        <taxon>Anaerotruncus</taxon>
    </lineage>
</organism>
<dbReference type="AlphaFoldDB" id="A0A498CSF3"/>
<protein>
    <submittedName>
        <fullName evidence="4">DUF4352 domain-containing protein</fullName>
    </submittedName>
</protein>
<proteinExistence type="predicted"/>
<evidence type="ECO:0000259" key="3">
    <source>
        <dbReference type="Pfam" id="PF11611"/>
    </source>
</evidence>
<dbReference type="PROSITE" id="PS51257">
    <property type="entry name" value="PROKAR_LIPOPROTEIN"/>
    <property type="match status" value="1"/>
</dbReference>
<evidence type="ECO:0000313" key="4">
    <source>
        <dbReference type="EMBL" id="RLL12749.1"/>
    </source>
</evidence>
<dbReference type="InterPro" id="IPR029050">
    <property type="entry name" value="Immunoprotect_excell_Ig-like"/>
</dbReference>
<dbReference type="InterPro" id="IPR029051">
    <property type="entry name" value="DUF4352"/>
</dbReference>
<keyword evidence="1 2" id="KW-0732">Signal</keyword>
<feature type="signal peptide" evidence="2">
    <location>
        <begin position="1"/>
        <end position="23"/>
    </location>
</feature>
<dbReference type="Gene3D" id="2.60.40.1240">
    <property type="match status" value="1"/>
</dbReference>
<accession>A0A498CSF3</accession>
<gene>
    <name evidence="4" type="ORF">D4A47_04880</name>
</gene>
<keyword evidence="5" id="KW-1185">Reference proteome</keyword>
<dbReference type="Pfam" id="PF11611">
    <property type="entry name" value="DUF4352"/>
    <property type="match status" value="1"/>
</dbReference>
<comment type="caution">
    <text evidence="4">The sequence shown here is derived from an EMBL/GenBank/DDBJ whole genome shotgun (WGS) entry which is preliminary data.</text>
</comment>